<keyword evidence="2" id="KW-1185">Reference proteome</keyword>
<dbReference type="EMBL" id="JACIDW010000019">
    <property type="protein sequence ID" value="MBB3966583.1"/>
    <property type="molecule type" value="Genomic_DNA"/>
</dbReference>
<dbReference type="RefSeq" id="WP_183902061.1">
    <property type="nucleotide sequence ID" value="NZ_JACIDW010000019.1"/>
</dbReference>
<dbReference type="Proteomes" id="UP000582090">
    <property type="component" value="Unassembled WGS sequence"/>
</dbReference>
<evidence type="ECO:0000313" key="1">
    <source>
        <dbReference type="EMBL" id="MBB3966583.1"/>
    </source>
</evidence>
<name>A0A7W6CT07_9HYPH</name>
<protein>
    <submittedName>
        <fullName evidence="1">Uncharacterized protein</fullName>
    </submittedName>
</protein>
<comment type="caution">
    <text evidence="1">The sequence shown here is derived from an EMBL/GenBank/DDBJ whole genome shotgun (WGS) entry which is preliminary data.</text>
</comment>
<evidence type="ECO:0000313" key="2">
    <source>
        <dbReference type="Proteomes" id="UP000582090"/>
    </source>
</evidence>
<proteinExistence type="predicted"/>
<organism evidence="1 2">
    <name type="scientific">Rhizobium metallidurans</name>
    <dbReference type="NCBI Taxonomy" id="1265931"/>
    <lineage>
        <taxon>Bacteria</taxon>
        <taxon>Pseudomonadati</taxon>
        <taxon>Pseudomonadota</taxon>
        <taxon>Alphaproteobacteria</taxon>
        <taxon>Hyphomicrobiales</taxon>
        <taxon>Rhizobiaceae</taxon>
        <taxon>Rhizobium/Agrobacterium group</taxon>
        <taxon>Rhizobium</taxon>
    </lineage>
</organism>
<sequence length="58" mass="6809">MLILLVITSVALSFAAEFLYAYIMEMRDGAWVRRDVREHHEIVRVMGRVSFKPIREDA</sequence>
<accession>A0A7W6CT07</accession>
<gene>
    <name evidence="1" type="ORF">GGQ67_004271</name>
</gene>
<dbReference type="AlphaFoldDB" id="A0A7W6CT07"/>
<reference evidence="1 2" key="1">
    <citation type="submission" date="2020-08" db="EMBL/GenBank/DDBJ databases">
        <title>Genomic Encyclopedia of Type Strains, Phase IV (KMG-IV): sequencing the most valuable type-strain genomes for metagenomic binning, comparative biology and taxonomic classification.</title>
        <authorList>
            <person name="Goeker M."/>
        </authorList>
    </citation>
    <scope>NUCLEOTIDE SEQUENCE [LARGE SCALE GENOMIC DNA]</scope>
    <source>
        <strain evidence="1 2">DSM 26575</strain>
    </source>
</reference>